<feature type="region of interest" description="Disordered" evidence="1">
    <location>
        <begin position="667"/>
        <end position="704"/>
    </location>
</feature>
<dbReference type="PANTHER" id="PTHR10378">
    <property type="entry name" value="LIM DOMAIN-BINDING PROTEIN"/>
    <property type="match status" value="1"/>
</dbReference>
<feature type="region of interest" description="Disordered" evidence="1">
    <location>
        <begin position="1"/>
        <end position="25"/>
    </location>
</feature>
<comment type="caution">
    <text evidence="2">The sequence shown here is derived from an EMBL/GenBank/DDBJ whole genome shotgun (WGS) entry which is preliminary data.</text>
</comment>
<protein>
    <submittedName>
        <fullName evidence="2">Uncharacterized protein</fullName>
    </submittedName>
</protein>
<dbReference type="InterPro" id="IPR029005">
    <property type="entry name" value="LIM-bd/SEUSS"/>
</dbReference>
<feature type="compositionally biased region" description="Polar residues" evidence="1">
    <location>
        <begin position="283"/>
        <end position="294"/>
    </location>
</feature>
<feature type="region of interest" description="Disordered" evidence="1">
    <location>
        <begin position="542"/>
        <end position="577"/>
    </location>
</feature>
<feature type="region of interest" description="Disordered" evidence="1">
    <location>
        <begin position="88"/>
        <end position="120"/>
    </location>
</feature>
<reference evidence="2 3" key="1">
    <citation type="submission" date="2022-09" db="EMBL/GenBank/DDBJ databases">
        <authorList>
            <person name="Palmer J.M."/>
        </authorList>
    </citation>
    <scope>NUCLEOTIDE SEQUENCE [LARGE SCALE GENOMIC DNA]</scope>
    <source>
        <strain evidence="2 3">DSM 7382</strain>
    </source>
</reference>
<feature type="compositionally biased region" description="Low complexity" evidence="1">
    <location>
        <begin position="550"/>
        <end position="567"/>
    </location>
</feature>
<sequence length="704" mass="75707">MNGLGIGGNPSLRQGPPNGMRMQPSMIQSQGHLPEMNMNSLHHPPQMRGPNGMIPNVSRGPSHFMGNPQSAQSHPAGMQTSLQFQSMNHTQNPMGASPHVSPPHSAGPMSAPQLNHSNSMPSLQATRHRMTPDNNAVMAAGHHAPSHRLSTINSQFSYMQPHSSPPPNPMGDPSQIAGPSSQPAGAGGNLVNTPAQTLQQQMNPEGYSFAGPSHPQQANALRPHSRLATHPGAMPNQEMQSNPAPHTPAMQQLPRPPSVANRQSPFPERRSGSVQGHRPPSRPSSLHNAQSPQHAAQPRTPRMSQPPSGVQSQPPNASAPSVPRQPSAPPSASAEEQSSSVAPPSFRPSQVPPPRLEPQQIAQAPMSLPRNVPIISLQGLTRMLSFSGSLAADSPQRLQMSYWDSIVNDYFLPRATFKFTLWKDNQRMEAKPFEIGVPILPRFFLVTSQSGVKAMHLTLDNARERPIGAGRTSIECLDAIWTFRYMNGYVVTLRGNLTATMLPVPIAGGQSIPKFEALTFDANHHDKTISLDAIIGNRQVDVTTHPPTPRQAAQTTTTNGTDGSQTQVQPPLEDPLKDEPKVMVDRAIMPAEPVNAFGIPQATMRCLELAESVAQMSDLIYYSKENDLGPLDALKQFALVLRETRSTAMMPLLGDMGSSDIKPAIPLDHNSATNGSSPAYMGTPGQSHPQPPQGSMNGLQMGPP</sequence>
<evidence type="ECO:0000313" key="3">
    <source>
        <dbReference type="Proteomes" id="UP001385951"/>
    </source>
</evidence>
<evidence type="ECO:0000313" key="2">
    <source>
        <dbReference type="EMBL" id="KAK7696556.1"/>
    </source>
</evidence>
<organism evidence="2 3">
    <name type="scientific">Cerrena zonata</name>
    <dbReference type="NCBI Taxonomy" id="2478898"/>
    <lineage>
        <taxon>Eukaryota</taxon>
        <taxon>Fungi</taxon>
        <taxon>Dikarya</taxon>
        <taxon>Basidiomycota</taxon>
        <taxon>Agaricomycotina</taxon>
        <taxon>Agaricomycetes</taxon>
        <taxon>Polyporales</taxon>
        <taxon>Cerrenaceae</taxon>
        <taxon>Cerrena</taxon>
    </lineage>
</organism>
<feature type="compositionally biased region" description="Low complexity" evidence="1">
    <location>
        <begin position="305"/>
        <end position="349"/>
    </location>
</feature>
<name>A0AAW0H0V0_9APHY</name>
<dbReference type="AlphaFoldDB" id="A0AAW0H0V0"/>
<feature type="region of interest" description="Disordered" evidence="1">
    <location>
        <begin position="157"/>
        <end position="192"/>
    </location>
</feature>
<evidence type="ECO:0000256" key="1">
    <source>
        <dbReference type="SAM" id="MobiDB-lite"/>
    </source>
</evidence>
<accession>A0AAW0H0V0</accession>
<dbReference type="Pfam" id="PF01803">
    <property type="entry name" value="LIM_bind"/>
    <property type="match status" value="1"/>
</dbReference>
<gene>
    <name evidence="2" type="ORF">QCA50_001214</name>
</gene>
<proteinExistence type="predicted"/>
<keyword evidence="3" id="KW-1185">Reference proteome</keyword>
<dbReference type="EMBL" id="JASBNA010000001">
    <property type="protein sequence ID" value="KAK7696556.1"/>
    <property type="molecule type" value="Genomic_DNA"/>
</dbReference>
<feature type="region of interest" description="Disordered" evidence="1">
    <location>
        <begin position="204"/>
        <end position="356"/>
    </location>
</feature>
<dbReference type="Proteomes" id="UP001385951">
    <property type="component" value="Unassembled WGS sequence"/>
</dbReference>